<keyword evidence="8" id="KW-1185">Reference proteome</keyword>
<dbReference type="CDD" id="cd06225">
    <property type="entry name" value="HAMP"/>
    <property type="match status" value="1"/>
</dbReference>
<dbReference type="SMART" id="SM00304">
    <property type="entry name" value="HAMP"/>
    <property type="match status" value="1"/>
</dbReference>
<feature type="domain" description="Methyl-accepting transducer" evidence="5">
    <location>
        <begin position="132"/>
        <end position="389"/>
    </location>
</feature>
<evidence type="ECO:0000256" key="4">
    <source>
        <dbReference type="SAM" id="Phobius"/>
    </source>
</evidence>
<dbReference type="RefSeq" id="WP_214173525.1">
    <property type="nucleotide sequence ID" value="NZ_JAHCVK010000001.1"/>
</dbReference>
<keyword evidence="4" id="KW-0812">Transmembrane</keyword>
<feature type="transmembrane region" description="Helical" evidence="4">
    <location>
        <begin position="6"/>
        <end position="27"/>
    </location>
</feature>
<dbReference type="PANTHER" id="PTHR32089:SF114">
    <property type="entry name" value="METHYL-ACCEPTING CHEMOTAXIS PROTEIN MCPB"/>
    <property type="match status" value="1"/>
</dbReference>
<dbReference type="SUPFAM" id="SSF58104">
    <property type="entry name" value="Methyl-accepting chemotaxis protein (MCP) signaling domain"/>
    <property type="match status" value="1"/>
</dbReference>
<evidence type="ECO:0000313" key="7">
    <source>
        <dbReference type="EMBL" id="MBT0651511.1"/>
    </source>
</evidence>
<proteinExistence type="inferred from homology"/>
<sequence length="426" mass="46418">MYVPIGYKFIMGFVMVVGAVALAPDLVRQLGYAPEITNVFSYVVALTIGLVLGWIFSRSFTRNISRLTQSAEAISQGDLTRDVTLKESRFPDETHDLGGSINRMVESLRDLVRHIKETSERVTESARTLSSSALEINASTEEVAKAMEQISRGADSQVEMVGKTSALIHETAVSVELVAKRAREAAQAARDTSITAQRGDELASDSLARMKEFFDNAETMGRRFIALNGKLQQVGKIADFIGEIARQTNMLALNASIEAARAGEYGKGFSVVAEEVRKLSDGTSKYAGEIVELISMLKEESGRVHETIVESSRLIVVGKKNIDTTAASFREILETVIETEHKANSIADLSHMQTDGAEKMVRAVDEIARVAEDNAASTQQVSAATEEQSAAMQEMAHAAQEMAKLADELLVVVQRFKVNLDEAPVL</sequence>
<dbReference type="InterPro" id="IPR004089">
    <property type="entry name" value="MCPsignal_dom"/>
</dbReference>
<evidence type="ECO:0000256" key="1">
    <source>
        <dbReference type="ARBA" id="ARBA00023224"/>
    </source>
</evidence>
<feature type="domain" description="HAMP" evidence="6">
    <location>
        <begin position="58"/>
        <end position="113"/>
    </location>
</feature>
<keyword evidence="4" id="KW-0472">Membrane</keyword>
<keyword evidence="1 3" id="KW-0807">Transducer</keyword>
<dbReference type="SMART" id="SM00283">
    <property type="entry name" value="MA"/>
    <property type="match status" value="1"/>
</dbReference>
<dbReference type="Pfam" id="PF00015">
    <property type="entry name" value="MCPsignal"/>
    <property type="match status" value="1"/>
</dbReference>
<dbReference type="Gene3D" id="6.10.340.10">
    <property type="match status" value="1"/>
</dbReference>
<reference evidence="7 8" key="1">
    <citation type="submission" date="2021-05" db="EMBL/GenBank/DDBJ databases">
        <title>The draft genome of Geobacter luticola JCM 17780.</title>
        <authorList>
            <person name="Xu Z."/>
            <person name="Masuda Y."/>
            <person name="Itoh H."/>
            <person name="Senoo K."/>
        </authorList>
    </citation>
    <scope>NUCLEOTIDE SEQUENCE [LARGE SCALE GENOMIC DNA]</scope>
    <source>
        <strain evidence="7 8">JCM 17780</strain>
    </source>
</reference>
<organism evidence="7 8">
    <name type="scientific">Geomobilimonas luticola</name>
    <dbReference type="NCBI Taxonomy" id="1114878"/>
    <lineage>
        <taxon>Bacteria</taxon>
        <taxon>Pseudomonadati</taxon>
        <taxon>Thermodesulfobacteriota</taxon>
        <taxon>Desulfuromonadia</taxon>
        <taxon>Geobacterales</taxon>
        <taxon>Geobacteraceae</taxon>
        <taxon>Geomobilimonas</taxon>
    </lineage>
</organism>
<gene>
    <name evidence="7" type="ORF">KI810_00445</name>
</gene>
<protein>
    <submittedName>
        <fullName evidence="7">Methyl-accepting chemotaxis protein</fullName>
    </submittedName>
</protein>
<evidence type="ECO:0000256" key="2">
    <source>
        <dbReference type="ARBA" id="ARBA00029447"/>
    </source>
</evidence>
<comment type="caution">
    <text evidence="7">The sequence shown here is derived from an EMBL/GenBank/DDBJ whole genome shotgun (WGS) entry which is preliminary data.</text>
</comment>
<feature type="transmembrane region" description="Helical" evidence="4">
    <location>
        <begin position="39"/>
        <end position="57"/>
    </location>
</feature>
<comment type="similarity">
    <text evidence="2">Belongs to the methyl-accepting chemotaxis (MCP) protein family.</text>
</comment>
<dbReference type="InterPro" id="IPR003660">
    <property type="entry name" value="HAMP_dom"/>
</dbReference>
<dbReference type="Proteomes" id="UP000756860">
    <property type="component" value="Unassembled WGS sequence"/>
</dbReference>
<name>A0ABS5SA88_9BACT</name>
<dbReference type="PROSITE" id="PS50885">
    <property type="entry name" value="HAMP"/>
    <property type="match status" value="1"/>
</dbReference>
<evidence type="ECO:0000313" key="8">
    <source>
        <dbReference type="Proteomes" id="UP000756860"/>
    </source>
</evidence>
<evidence type="ECO:0000256" key="3">
    <source>
        <dbReference type="PROSITE-ProRule" id="PRU00284"/>
    </source>
</evidence>
<accession>A0ABS5SA88</accession>
<dbReference type="Pfam" id="PF00672">
    <property type="entry name" value="HAMP"/>
    <property type="match status" value="1"/>
</dbReference>
<dbReference type="PANTHER" id="PTHR32089">
    <property type="entry name" value="METHYL-ACCEPTING CHEMOTAXIS PROTEIN MCPB"/>
    <property type="match status" value="1"/>
</dbReference>
<dbReference type="Gene3D" id="1.10.287.950">
    <property type="entry name" value="Methyl-accepting chemotaxis protein"/>
    <property type="match status" value="1"/>
</dbReference>
<evidence type="ECO:0000259" key="5">
    <source>
        <dbReference type="PROSITE" id="PS50111"/>
    </source>
</evidence>
<keyword evidence="4" id="KW-1133">Transmembrane helix</keyword>
<dbReference type="EMBL" id="JAHCVK010000001">
    <property type="protein sequence ID" value="MBT0651511.1"/>
    <property type="molecule type" value="Genomic_DNA"/>
</dbReference>
<dbReference type="PROSITE" id="PS50111">
    <property type="entry name" value="CHEMOTAXIS_TRANSDUC_2"/>
    <property type="match status" value="1"/>
</dbReference>
<evidence type="ECO:0000259" key="6">
    <source>
        <dbReference type="PROSITE" id="PS50885"/>
    </source>
</evidence>